<dbReference type="EMBL" id="QTSX02000831">
    <property type="protein sequence ID" value="KAJ9084555.1"/>
    <property type="molecule type" value="Genomic_DNA"/>
</dbReference>
<name>A0ACC2UCV5_9FUNG</name>
<gene>
    <name evidence="1" type="ORF">DSO57_1023333</name>
</gene>
<evidence type="ECO:0000313" key="1">
    <source>
        <dbReference type="EMBL" id="KAJ9084555.1"/>
    </source>
</evidence>
<comment type="caution">
    <text evidence="1">The sequence shown here is derived from an EMBL/GenBank/DDBJ whole genome shotgun (WGS) entry which is preliminary data.</text>
</comment>
<protein>
    <submittedName>
        <fullName evidence="1">Uncharacterized protein</fullName>
    </submittedName>
</protein>
<keyword evidence="2" id="KW-1185">Reference proteome</keyword>
<dbReference type="Proteomes" id="UP001165960">
    <property type="component" value="Unassembled WGS sequence"/>
</dbReference>
<evidence type="ECO:0000313" key="2">
    <source>
        <dbReference type="Proteomes" id="UP001165960"/>
    </source>
</evidence>
<organism evidence="1 2">
    <name type="scientific">Entomophthora muscae</name>
    <dbReference type="NCBI Taxonomy" id="34485"/>
    <lineage>
        <taxon>Eukaryota</taxon>
        <taxon>Fungi</taxon>
        <taxon>Fungi incertae sedis</taxon>
        <taxon>Zoopagomycota</taxon>
        <taxon>Entomophthoromycotina</taxon>
        <taxon>Entomophthoromycetes</taxon>
        <taxon>Entomophthorales</taxon>
        <taxon>Entomophthoraceae</taxon>
        <taxon>Entomophthora</taxon>
    </lineage>
</organism>
<reference evidence="1" key="1">
    <citation type="submission" date="2022-04" db="EMBL/GenBank/DDBJ databases">
        <title>Genome of the entomopathogenic fungus Entomophthora muscae.</title>
        <authorList>
            <person name="Elya C."/>
            <person name="Lovett B.R."/>
            <person name="Lee E."/>
            <person name="Macias A.M."/>
            <person name="Hajek A.E."/>
            <person name="De Bivort B.L."/>
            <person name="Kasson M.T."/>
            <person name="De Fine Licht H.H."/>
            <person name="Stajich J.E."/>
        </authorList>
    </citation>
    <scope>NUCLEOTIDE SEQUENCE</scope>
    <source>
        <strain evidence="1">Berkeley</strain>
    </source>
</reference>
<proteinExistence type="predicted"/>
<sequence length="194" mass="22028">MDRFNSIFAKTFLSSKKAIAYCQNLARLCGFSVRIRTSKTTTIYIVCSREGLPEPNQELPKKRSRNSERCSCDWRIVLFRRNFEQWEFRSGKTMEHNHIIYSSEAFLEAEISVPHQQPAPTSCLVSHGSESHLPSIHSLDLPTPRKQGIPSPSSGTSPPDGAHSYNHLPPLTSCLPRIMHQPNSRPHSLEYLLN</sequence>
<accession>A0ACC2UCV5</accession>